<proteinExistence type="predicted"/>
<dbReference type="SUPFAM" id="SSF53098">
    <property type="entry name" value="Ribonuclease H-like"/>
    <property type="match status" value="1"/>
</dbReference>
<dbReference type="PROSITE" id="PS50822">
    <property type="entry name" value="PIWI"/>
    <property type="match status" value="1"/>
</dbReference>
<reference evidence="2" key="1">
    <citation type="submission" date="2022-07" db="EMBL/GenBank/DDBJ databases">
        <title>Draft genome sequence of Zalerion maritima ATCC 34329, a (micro)plastics degrading marine fungus.</title>
        <authorList>
            <person name="Paco A."/>
            <person name="Goncalves M.F.M."/>
            <person name="Rocha-Santos T.A.P."/>
            <person name="Alves A."/>
        </authorList>
    </citation>
    <scope>NUCLEOTIDE SEQUENCE</scope>
    <source>
        <strain evidence="2">ATCC 34329</strain>
    </source>
</reference>
<dbReference type="PANTHER" id="PTHR22891">
    <property type="entry name" value="EUKARYOTIC TRANSLATION INITIATION FACTOR 2C"/>
    <property type="match status" value="1"/>
</dbReference>
<dbReference type="EMBL" id="JAKWBI020000025">
    <property type="protein sequence ID" value="KAJ2905786.1"/>
    <property type="molecule type" value="Genomic_DNA"/>
</dbReference>
<evidence type="ECO:0000313" key="3">
    <source>
        <dbReference type="Proteomes" id="UP001201980"/>
    </source>
</evidence>
<gene>
    <name evidence="2" type="ORF">MKZ38_004463</name>
</gene>
<dbReference type="Proteomes" id="UP001201980">
    <property type="component" value="Unassembled WGS sequence"/>
</dbReference>
<evidence type="ECO:0000313" key="2">
    <source>
        <dbReference type="EMBL" id="KAJ2905786.1"/>
    </source>
</evidence>
<dbReference type="Pfam" id="PF02171">
    <property type="entry name" value="Piwi"/>
    <property type="match status" value="1"/>
</dbReference>
<name>A0AAD5RYH6_9PEZI</name>
<dbReference type="Gene3D" id="3.30.420.10">
    <property type="entry name" value="Ribonuclease H-like superfamily/Ribonuclease H"/>
    <property type="match status" value="1"/>
</dbReference>
<dbReference type="AlphaFoldDB" id="A0AAD5RYH6"/>
<dbReference type="InterPro" id="IPR036397">
    <property type="entry name" value="RNaseH_sf"/>
</dbReference>
<protein>
    <recommendedName>
        <fullName evidence="1">Piwi domain-containing protein</fullName>
    </recommendedName>
</protein>
<organism evidence="2 3">
    <name type="scientific">Zalerion maritima</name>
    <dbReference type="NCBI Taxonomy" id="339359"/>
    <lineage>
        <taxon>Eukaryota</taxon>
        <taxon>Fungi</taxon>
        <taxon>Dikarya</taxon>
        <taxon>Ascomycota</taxon>
        <taxon>Pezizomycotina</taxon>
        <taxon>Sordariomycetes</taxon>
        <taxon>Lulworthiomycetidae</taxon>
        <taxon>Lulworthiales</taxon>
        <taxon>Lulworthiaceae</taxon>
        <taxon>Zalerion</taxon>
    </lineage>
</organism>
<dbReference type="InterPro" id="IPR003165">
    <property type="entry name" value="Piwi"/>
</dbReference>
<evidence type="ECO:0000259" key="1">
    <source>
        <dbReference type="PROSITE" id="PS50822"/>
    </source>
</evidence>
<accession>A0AAD5RYH6</accession>
<dbReference type="GO" id="GO:0003676">
    <property type="term" value="F:nucleic acid binding"/>
    <property type="evidence" value="ECO:0007669"/>
    <property type="project" value="InterPro"/>
</dbReference>
<feature type="domain" description="Piwi" evidence="1">
    <location>
        <begin position="193"/>
        <end position="259"/>
    </location>
</feature>
<keyword evidence="3" id="KW-1185">Reference proteome</keyword>
<comment type="caution">
    <text evidence="2">The sequence shown here is derived from an EMBL/GenBank/DDBJ whole genome shotgun (WGS) entry which is preliminary data.</text>
</comment>
<sequence length="279" mass="32106">MEKNMSNYVIPVRIDPANRWFVTRLRLTDKGVDFDPLEKVSTFSFITRCAKEAGAMRNQYGKFVERIVAPQDVFEFKTFTYSGVKEALEKIFCFTPEECIKSIGERDYDIQTVWVSREWWATDFKLGLSNAIGMSTVLKINLKMGGYNHPFIMRHCEDSREHHGHESKHWQGLFTTARCLQAAGPRQATTGYPKNIVWYQGGVSESQYDQVIEVGIPTPKKAYSETVNNKNTTTKFTTYIVGKRHHTIFFRDNERKNNLEMNPALEAVVNSTVTESLSF</sequence>
<dbReference type="InterPro" id="IPR012337">
    <property type="entry name" value="RNaseH-like_sf"/>
</dbReference>